<protein>
    <submittedName>
        <fullName evidence="2">Uncharacterized protein</fullName>
    </submittedName>
</protein>
<keyword evidence="3" id="KW-1185">Reference proteome</keyword>
<keyword evidence="1" id="KW-0812">Transmembrane</keyword>
<reference evidence="2 3" key="1">
    <citation type="journal article" date="2019" name="Sci. Rep.">
        <title>Orb-weaving spider Araneus ventricosus genome elucidates the spidroin gene catalogue.</title>
        <authorList>
            <person name="Kono N."/>
            <person name="Nakamura H."/>
            <person name="Ohtoshi R."/>
            <person name="Moran D.A.P."/>
            <person name="Shinohara A."/>
            <person name="Yoshida Y."/>
            <person name="Fujiwara M."/>
            <person name="Mori M."/>
            <person name="Tomita M."/>
            <person name="Arakawa K."/>
        </authorList>
    </citation>
    <scope>NUCLEOTIDE SEQUENCE [LARGE SCALE GENOMIC DNA]</scope>
</reference>
<keyword evidence="1" id="KW-1133">Transmembrane helix</keyword>
<dbReference type="AlphaFoldDB" id="A0A4Y1ZK51"/>
<dbReference type="Proteomes" id="UP000499080">
    <property type="component" value="Unassembled WGS sequence"/>
</dbReference>
<dbReference type="EMBL" id="BGPR01075249">
    <property type="protein sequence ID" value="GBL54327.1"/>
    <property type="molecule type" value="Genomic_DNA"/>
</dbReference>
<keyword evidence="1" id="KW-0472">Membrane</keyword>
<evidence type="ECO:0000313" key="3">
    <source>
        <dbReference type="Proteomes" id="UP000499080"/>
    </source>
</evidence>
<comment type="caution">
    <text evidence="2">The sequence shown here is derived from an EMBL/GenBank/DDBJ whole genome shotgun (WGS) entry which is preliminary data.</text>
</comment>
<sequence length="92" mass="10316">MSRFEATQGLFWTGPPQFELWSDDEDDTSPPLQTFTPELSWSFATALLHANGMLALLAIPILIHLLGRSFTTSPLYAHPSTICCHYDPRLPL</sequence>
<organism evidence="2 3">
    <name type="scientific">Araneus ventricosus</name>
    <name type="common">Orbweaver spider</name>
    <name type="synonym">Epeira ventricosa</name>
    <dbReference type="NCBI Taxonomy" id="182803"/>
    <lineage>
        <taxon>Eukaryota</taxon>
        <taxon>Metazoa</taxon>
        <taxon>Ecdysozoa</taxon>
        <taxon>Arthropoda</taxon>
        <taxon>Chelicerata</taxon>
        <taxon>Arachnida</taxon>
        <taxon>Araneae</taxon>
        <taxon>Araneomorphae</taxon>
        <taxon>Entelegynae</taxon>
        <taxon>Araneoidea</taxon>
        <taxon>Araneidae</taxon>
        <taxon>Araneus</taxon>
    </lineage>
</organism>
<gene>
    <name evidence="2" type="ORF">AVEN_183479_1</name>
</gene>
<accession>A0A4Y1ZK51</accession>
<feature type="transmembrane region" description="Helical" evidence="1">
    <location>
        <begin position="41"/>
        <end position="66"/>
    </location>
</feature>
<proteinExistence type="predicted"/>
<name>A0A4Y1ZK51_ARAVE</name>
<evidence type="ECO:0000313" key="2">
    <source>
        <dbReference type="EMBL" id="GBL54327.1"/>
    </source>
</evidence>
<evidence type="ECO:0000256" key="1">
    <source>
        <dbReference type="SAM" id="Phobius"/>
    </source>
</evidence>